<dbReference type="Proteomes" id="UP000030764">
    <property type="component" value="Unassembled WGS sequence"/>
</dbReference>
<gene>
    <name evidence="2" type="ORF">M513_10650</name>
    <name evidence="3" type="ORF">M514_10650</name>
</gene>
<evidence type="ECO:0000259" key="1">
    <source>
        <dbReference type="Pfam" id="PF23055"/>
    </source>
</evidence>
<dbReference type="PANTHER" id="PTHR33327:SF3">
    <property type="entry name" value="RNA-DIRECTED DNA POLYMERASE"/>
    <property type="match status" value="1"/>
</dbReference>
<dbReference type="EMBL" id="KL363293">
    <property type="protein sequence ID" value="KFD48432.1"/>
    <property type="molecule type" value="Genomic_DNA"/>
</dbReference>
<organism evidence="3">
    <name type="scientific">Trichuris suis</name>
    <name type="common">pig whipworm</name>
    <dbReference type="NCBI Taxonomy" id="68888"/>
    <lineage>
        <taxon>Eukaryota</taxon>
        <taxon>Metazoa</taxon>
        <taxon>Ecdysozoa</taxon>
        <taxon>Nematoda</taxon>
        <taxon>Enoplea</taxon>
        <taxon>Dorylaimia</taxon>
        <taxon>Trichinellida</taxon>
        <taxon>Trichuridae</taxon>
        <taxon>Trichuris</taxon>
    </lineage>
</organism>
<dbReference type="Pfam" id="PF23055">
    <property type="entry name" value="DUF7041"/>
    <property type="match status" value="1"/>
</dbReference>
<dbReference type="Proteomes" id="UP000030758">
    <property type="component" value="Unassembled WGS sequence"/>
</dbReference>
<evidence type="ECO:0000313" key="3">
    <source>
        <dbReference type="EMBL" id="KFD62086.1"/>
    </source>
</evidence>
<sequence length="156" mass="17603">MELPSTDHAHLTAAAAVRLPPFWPHSARLWFAQAEAQFALSKITSSTTKFCYTIAALNDTIAAEVDDLLEPYGDAPYEHIKSKLLERFMSSTEEHFRSLMETTPLGDQRPTCLLREMRIVATGLIDPTGPFFRRLFLLRLPPSVQLVLKAMRTTDI</sequence>
<dbReference type="AlphaFoldDB" id="A0A085MXZ0"/>
<keyword evidence="4" id="KW-1185">Reference proteome</keyword>
<protein>
    <recommendedName>
        <fullName evidence="1">DUF7041 domain-containing protein</fullName>
    </recommendedName>
</protein>
<proteinExistence type="predicted"/>
<evidence type="ECO:0000313" key="2">
    <source>
        <dbReference type="EMBL" id="KFD48432.1"/>
    </source>
</evidence>
<reference evidence="3 4" key="1">
    <citation type="journal article" date="2014" name="Nat. Genet.">
        <title>Genome and transcriptome of the porcine whipworm Trichuris suis.</title>
        <authorList>
            <person name="Jex A.R."/>
            <person name="Nejsum P."/>
            <person name="Schwarz E.M."/>
            <person name="Hu L."/>
            <person name="Young N.D."/>
            <person name="Hall R.S."/>
            <person name="Korhonen P.K."/>
            <person name="Liao S."/>
            <person name="Thamsborg S."/>
            <person name="Xia J."/>
            <person name="Xu P."/>
            <person name="Wang S."/>
            <person name="Scheerlinck J.P."/>
            <person name="Hofmann A."/>
            <person name="Sternberg P.W."/>
            <person name="Wang J."/>
            <person name="Gasser R.B."/>
        </authorList>
    </citation>
    <scope>NUCLEOTIDE SEQUENCE [LARGE SCALE GENOMIC DNA]</scope>
    <source>
        <strain evidence="3">DCEP-RM93F</strain>
        <strain evidence="2">DCEP-RM93M</strain>
    </source>
</reference>
<dbReference type="InterPro" id="IPR055469">
    <property type="entry name" value="DUF7041"/>
</dbReference>
<evidence type="ECO:0000313" key="4">
    <source>
        <dbReference type="Proteomes" id="UP000030764"/>
    </source>
</evidence>
<accession>A0A085MXZ0</accession>
<dbReference type="OrthoDB" id="5919180at2759"/>
<feature type="domain" description="DUF7041" evidence="1">
    <location>
        <begin position="19"/>
        <end position="100"/>
    </location>
</feature>
<dbReference type="EMBL" id="KL367602">
    <property type="protein sequence ID" value="KFD62086.1"/>
    <property type="molecule type" value="Genomic_DNA"/>
</dbReference>
<name>A0A085MXZ0_9BILA</name>
<dbReference type="PANTHER" id="PTHR33327">
    <property type="entry name" value="ENDONUCLEASE"/>
    <property type="match status" value="1"/>
</dbReference>